<evidence type="ECO:0000259" key="11">
    <source>
        <dbReference type="Pfam" id="PF04963"/>
    </source>
</evidence>
<dbReference type="Pfam" id="PF00309">
    <property type="entry name" value="Sigma54_AID"/>
    <property type="match status" value="1"/>
</dbReference>
<dbReference type="PANTHER" id="PTHR32248">
    <property type="entry name" value="RNA POLYMERASE SIGMA-54 FACTOR"/>
    <property type="match status" value="1"/>
</dbReference>
<keyword evidence="3" id="KW-0808">Transferase</keyword>
<feature type="domain" description="RNA polymerase sigma factor 54 core-binding" evidence="11">
    <location>
        <begin position="154"/>
        <end position="346"/>
    </location>
</feature>
<dbReference type="Pfam" id="PF04963">
    <property type="entry name" value="Sigma54_CBD"/>
    <property type="match status" value="1"/>
</dbReference>
<evidence type="ECO:0000256" key="6">
    <source>
        <dbReference type="ARBA" id="ARBA00023082"/>
    </source>
</evidence>
<dbReference type="EMBL" id="JXQK01000091">
    <property type="protein sequence ID" value="KIP59685.1"/>
    <property type="molecule type" value="Genomic_DNA"/>
</dbReference>
<dbReference type="GO" id="GO:0016987">
    <property type="term" value="F:sigma factor activity"/>
    <property type="evidence" value="ECO:0007669"/>
    <property type="project" value="UniProtKB-KW"/>
</dbReference>
<organism evidence="12 13">
    <name type="scientific">Prevotella pectinovora</name>
    <dbReference type="NCBI Taxonomy" id="1602169"/>
    <lineage>
        <taxon>Bacteria</taxon>
        <taxon>Pseudomonadati</taxon>
        <taxon>Bacteroidota</taxon>
        <taxon>Bacteroidia</taxon>
        <taxon>Bacteroidales</taxon>
        <taxon>Prevotellaceae</taxon>
        <taxon>Prevotella</taxon>
    </lineage>
</organism>
<keyword evidence="5" id="KW-0805">Transcription regulation</keyword>
<evidence type="ECO:0000256" key="8">
    <source>
        <dbReference type="ARBA" id="ARBA00023163"/>
    </source>
</evidence>
<feature type="region of interest" description="Disordered" evidence="9">
    <location>
        <begin position="38"/>
        <end position="97"/>
    </location>
</feature>
<dbReference type="GO" id="GO:0016779">
    <property type="term" value="F:nucleotidyltransferase activity"/>
    <property type="evidence" value="ECO:0007669"/>
    <property type="project" value="UniProtKB-KW"/>
</dbReference>
<comment type="similarity">
    <text evidence="1">Belongs to the sigma-54 factor family.</text>
</comment>
<dbReference type="STRING" id="1602171.ST44_13080"/>
<evidence type="ECO:0000313" key="13">
    <source>
        <dbReference type="Proteomes" id="UP000032046"/>
    </source>
</evidence>
<dbReference type="AlphaFoldDB" id="A0A0D0IQZ2"/>
<accession>A0A0D0IQZ2</accession>
<name>A0A0D0IQZ2_9BACT</name>
<comment type="caution">
    <text evidence="12">The sequence shown here is derived from an EMBL/GenBank/DDBJ whole genome shotgun (WGS) entry which is preliminary data.</text>
</comment>
<keyword evidence="8" id="KW-0804">Transcription</keyword>
<dbReference type="InterPro" id="IPR038709">
    <property type="entry name" value="RpoN_core-bd_sf"/>
</dbReference>
<dbReference type="InterPro" id="IPR007634">
    <property type="entry name" value="RNA_pol_sigma_54_DNA-bd"/>
</dbReference>
<dbReference type="Pfam" id="PF04552">
    <property type="entry name" value="Sigma54_DBD"/>
    <property type="match status" value="1"/>
</dbReference>
<reference evidence="12 13" key="1">
    <citation type="submission" date="2015-01" db="EMBL/GenBank/DDBJ databases">
        <title>Comparative genomics of non-oral Prevotella species.</title>
        <authorList>
            <person name="Accetto T."/>
            <person name="Nograsek B."/>
            <person name="Avgustin G."/>
        </authorList>
    </citation>
    <scope>NUCLEOTIDE SEQUENCE [LARGE SCALE GENOMIC DNA]</scope>
    <source>
        <strain evidence="12 13">P5-119</strain>
    </source>
</reference>
<evidence type="ECO:0000256" key="7">
    <source>
        <dbReference type="ARBA" id="ARBA00023125"/>
    </source>
</evidence>
<dbReference type="GO" id="GO:0003677">
    <property type="term" value="F:DNA binding"/>
    <property type="evidence" value="ECO:0007669"/>
    <property type="project" value="UniProtKB-KW"/>
</dbReference>
<dbReference type="Gene3D" id="1.10.10.1330">
    <property type="entry name" value="RNA polymerase sigma-54 factor, core-binding domain"/>
    <property type="match status" value="1"/>
</dbReference>
<dbReference type="Proteomes" id="UP000032046">
    <property type="component" value="Unassembled WGS sequence"/>
</dbReference>
<dbReference type="PIRSF" id="PIRSF000774">
    <property type="entry name" value="RpoN"/>
    <property type="match status" value="1"/>
</dbReference>
<dbReference type="PROSITE" id="PS00718">
    <property type="entry name" value="SIGMA54_2"/>
    <property type="match status" value="1"/>
</dbReference>
<evidence type="ECO:0000256" key="5">
    <source>
        <dbReference type="ARBA" id="ARBA00023015"/>
    </source>
</evidence>
<evidence type="ECO:0000256" key="3">
    <source>
        <dbReference type="ARBA" id="ARBA00022679"/>
    </source>
</evidence>
<keyword evidence="2" id="KW-0240">DNA-directed RNA polymerase</keyword>
<sequence length="530" mass="59541">MSQKLIQSQEQKTVQVQRLTQQQMLAVKMLEMPLTELEQSIQAEIDDNPAMESSSPDDAAFAGDSEMESADTSAFATNETPSAGNEASASAGDSDDTIDEASAAFDAATEREERASALDDALSNIGMDDRMPDADYPSYYGNADSADYEEMVYGEQASFYDKLKEQMVDVDLDDRQREIMEYVIGSLDGDGLLRKSADSISDELAIYHNIYCTEEDVKNVITLLQTFDPAGIGASDLRECLLLQIRRRPDTEITRLMLKVIDRYFDEFMNKHWDKIVKQLNISPTTADTVYSELLRLNPKPGASLGETEGRNMQQITPDFIVDTADDGTVTFSINSGHVPNLYVSPSFTELLKGYKANKASMSRRDKEALLYAKEKVERAQGFIDAVKQRQHTMYVTMKAIIDIQRKYFQDGDESDMKPMILKDVADRTGLDISTISRVSNMKYAQTRWGTFKLRHFFSDGIKTEDGEELSTRKIKLALREVIDGEDKSKPYSDDALTKVLAQKGCPVARRTIAKYREQLGIPVARLRKK</sequence>
<gene>
    <name evidence="12" type="ORF">ST44_13080</name>
</gene>
<evidence type="ECO:0000256" key="1">
    <source>
        <dbReference type="ARBA" id="ARBA00008798"/>
    </source>
</evidence>
<dbReference type="RefSeq" id="WP_042520305.1">
    <property type="nucleotide sequence ID" value="NZ_JXQK01000091.1"/>
</dbReference>
<evidence type="ECO:0000313" key="12">
    <source>
        <dbReference type="EMBL" id="KIP59685.1"/>
    </source>
</evidence>
<proteinExistence type="inferred from homology"/>
<evidence type="ECO:0000256" key="4">
    <source>
        <dbReference type="ARBA" id="ARBA00022695"/>
    </source>
</evidence>
<dbReference type="Gene3D" id="1.10.10.60">
    <property type="entry name" value="Homeodomain-like"/>
    <property type="match status" value="1"/>
</dbReference>
<dbReference type="NCBIfam" id="TIGR02395">
    <property type="entry name" value="rpoN_sigma"/>
    <property type="match status" value="1"/>
</dbReference>
<protein>
    <submittedName>
        <fullName evidence="12">RNA polymerase sigma54 factor</fullName>
    </submittedName>
</protein>
<dbReference type="GO" id="GO:0006352">
    <property type="term" value="P:DNA-templated transcription initiation"/>
    <property type="evidence" value="ECO:0007669"/>
    <property type="project" value="InterPro"/>
</dbReference>
<dbReference type="PRINTS" id="PR00045">
    <property type="entry name" value="SIGMA54FCT"/>
</dbReference>
<keyword evidence="13" id="KW-1185">Reference proteome</keyword>
<feature type="domain" description="RNA polymerase sigma factor 54 DNA-binding" evidence="10">
    <location>
        <begin position="372"/>
        <end position="529"/>
    </location>
</feature>
<dbReference type="PANTHER" id="PTHR32248:SF4">
    <property type="entry name" value="RNA POLYMERASE SIGMA-54 FACTOR"/>
    <property type="match status" value="1"/>
</dbReference>
<dbReference type="GO" id="GO:0000428">
    <property type="term" value="C:DNA-directed RNA polymerase complex"/>
    <property type="evidence" value="ECO:0007669"/>
    <property type="project" value="UniProtKB-KW"/>
</dbReference>
<keyword evidence="7" id="KW-0238">DNA-binding</keyword>
<dbReference type="GO" id="GO:0001216">
    <property type="term" value="F:DNA-binding transcription activator activity"/>
    <property type="evidence" value="ECO:0007669"/>
    <property type="project" value="InterPro"/>
</dbReference>
<keyword evidence="4" id="KW-0548">Nucleotidyltransferase</keyword>
<dbReference type="InterPro" id="IPR000394">
    <property type="entry name" value="RNA_pol_sigma_54"/>
</dbReference>
<feature type="compositionally biased region" description="Polar residues" evidence="9">
    <location>
        <begin position="70"/>
        <end position="88"/>
    </location>
</feature>
<keyword evidence="6" id="KW-0731">Sigma factor</keyword>
<evidence type="ECO:0000256" key="9">
    <source>
        <dbReference type="SAM" id="MobiDB-lite"/>
    </source>
</evidence>
<evidence type="ECO:0000259" key="10">
    <source>
        <dbReference type="Pfam" id="PF04552"/>
    </source>
</evidence>
<dbReference type="PROSITE" id="PS50044">
    <property type="entry name" value="SIGMA54_3"/>
    <property type="match status" value="1"/>
</dbReference>
<dbReference type="InterPro" id="IPR007046">
    <property type="entry name" value="RNA_pol_sigma_54_core-bd"/>
</dbReference>
<evidence type="ECO:0000256" key="2">
    <source>
        <dbReference type="ARBA" id="ARBA00022478"/>
    </source>
</evidence>